<name>A0A2N9LE61_9BACT</name>
<feature type="transmembrane region" description="Helical" evidence="4">
    <location>
        <begin position="6"/>
        <end position="28"/>
    </location>
</feature>
<gene>
    <name evidence="6" type="ORF">SBA5_300047</name>
</gene>
<evidence type="ECO:0000313" key="7">
    <source>
        <dbReference type="Proteomes" id="UP000239735"/>
    </source>
</evidence>
<keyword evidence="3 6" id="KW-0012">Acyltransferase</keyword>
<evidence type="ECO:0000256" key="3">
    <source>
        <dbReference type="ARBA" id="ARBA00023315"/>
    </source>
</evidence>
<dbReference type="EC" id="2.3.1.51" evidence="6"/>
<organism evidence="6 7">
    <name type="scientific">Candidatus Sulfuritelmatomonas gaucii</name>
    <dbReference type="NCBI Taxonomy" id="2043161"/>
    <lineage>
        <taxon>Bacteria</taxon>
        <taxon>Pseudomonadati</taxon>
        <taxon>Acidobacteriota</taxon>
        <taxon>Terriglobia</taxon>
        <taxon>Terriglobales</taxon>
        <taxon>Acidobacteriaceae</taxon>
        <taxon>Candidatus Sulfuritelmatomonas</taxon>
    </lineage>
</organism>
<dbReference type="EMBL" id="OKRB01000087">
    <property type="protein sequence ID" value="SPE21403.1"/>
    <property type="molecule type" value="Genomic_DNA"/>
</dbReference>
<keyword evidence="4" id="KW-0472">Membrane</keyword>
<dbReference type="OrthoDB" id="9803035at2"/>
<proteinExistence type="predicted"/>
<dbReference type="Pfam" id="PF01553">
    <property type="entry name" value="Acyltransferase"/>
    <property type="match status" value="1"/>
</dbReference>
<dbReference type="GO" id="GO:0006654">
    <property type="term" value="P:phosphatidic acid biosynthetic process"/>
    <property type="evidence" value="ECO:0007669"/>
    <property type="project" value="TreeGrafter"/>
</dbReference>
<feature type="domain" description="Phospholipid/glycerol acyltransferase" evidence="5">
    <location>
        <begin position="68"/>
        <end position="183"/>
    </location>
</feature>
<dbReference type="AlphaFoldDB" id="A0A2N9LE61"/>
<dbReference type="SMART" id="SM00563">
    <property type="entry name" value="PlsC"/>
    <property type="match status" value="1"/>
</dbReference>
<dbReference type="SUPFAM" id="SSF69593">
    <property type="entry name" value="Glycerol-3-phosphate (1)-acyltransferase"/>
    <property type="match status" value="1"/>
</dbReference>
<sequence>MIVSFYVFVVILVLAIPAAVVLIPFTLLTGNVGPLYATGCWIARFAMRVSGIRVQIQGRERIPAGRACIFMANHVSNLDAPALIANLPNRTSVFLKRPLMKIPILGYAFKLAGFIPVDRTGDATEAELAVADAQRVLAAGLNITTFVEGMRSPHAKLLPFKKGPFYLAKDSGAPCIPVSIYGTEKIIPWGSMRIHPGTAHVIFHAPVDPTNYPTRDDLSDVVRAVIASALPELMRA</sequence>
<accession>A0A2N9LE61</accession>
<dbReference type="PANTHER" id="PTHR10434">
    <property type="entry name" value="1-ACYL-SN-GLYCEROL-3-PHOSPHATE ACYLTRANSFERASE"/>
    <property type="match status" value="1"/>
</dbReference>
<evidence type="ECO:0000256" key="2">
    <source>
        <dbReference type="ARBA" id="ARBA00022679"/>
    </source>
</evidence>
<evidence type="ECO:0000256" key="4">
    <source>
        <dbReference type="SAM" id="Phobius"/>
    </source>
</evidence>
<dbReference type="PANTHER" id="PTHR10434:SF11">
    <property type="entry name" value="1-ACYL-SN-GLYCEROL-3-PHOSPHATE ACYLTRANSFERASE"/>
    <property type="match status" value="1"/>
</dbReference>
<dbReference type="CDD" id="cd07989">
    <property type="entry name" value="LPLAT_AGPAT-like"/>
    <property type="match status" value="1"/>
</dbReference>
<evidence type="ECO:0000256" key="1">
    <source>
        <dbReference type="ARBA" id="ARBA00005189"/>
    </source>
</evidence>
<keyword evidence="4" id="KW-0812">Transmembrane</keyword>
<protein>
    <submittedName>
        <fullName evidence="6">1-acyl-sn-glycerol-3-phosphate acyltransferase family protein</fullName>
        <ecNumber evidence="6">2.3.1.51</ecNumber>
    </submittedName>
</protein>
<evidence type="ECO:0000313" key="6">
    <source>
        <dbReference type="EMBL" id="SPE21403.1"/>
    </source>
</evidence>
<keyword evidence="2 6" id="KW-0808">Transferase</keyword>
<dbReference type="Proteomes" id="UP000239735">
    <property type="component" value="Unassembled WGS sequence"/>
</dbReference>
<reference evidence="7" key="1">
    <citation type="submission" date="2018-02" db="EMBL/GenBank/DDBJ databases">
        <authorList>
            <person name="Hausmann B."/>
        </authorList>
    </citation>
    <scope>NUCLEOTIDE SEQUENCE [LARGE SCALE GENOMIC DNA]</scope>
    <source>
        <strain evidence="7">Peat soil MAG SbA5</strain>
    </source>
</reference>
<keyword evidence="4" id="KW-1133">Transmembrane helix</keyword>
<comment type="pathway">
    <text evidence="1">Lipid metabolism.</text>
</comment>
<evidence type="ECO:0000259" key="5">
    <source>
        <dbReference type="SMART" id="SM00563"/>
    </source>
</evidence>
<dbReference type="InterPro" id="IPR002123">
    <property type="entry name" value="Plipid/glycerol_acylTrfase"/>
</dbReference>
<dbReference type="GO" id="GO:0003841">
    <property type="term" value="F:1-acylglycerol-3-phosphate O-acyltransferase activity"/>
    <property type="evidence" value="ECO:0007669"/>
    <property type="project" value="UniProtKB-EC"/>
</dbReference>